<name>A0A1M5MQI5_9GAMM</name>
<dbReference type="Proteomes" id="UP000184000">
    <property type="component" value="Unassembled WGS sequence"/>
</dbReference>
<protein>
    <submittedName>
        <fullName evidence="1">Uncharacterized protein</fullName>
    </submittedName>
</protein>
<dbReference type="InterPro" id="IPR010982">
    <property type="entry name" value="Lambda_DNA-bd_dom_sf"/>
</dbReference>
<dbReference type="Gene3D" id="1.10.260.40">
    <property type="entry name" value="lambda repressor-like DNA-binding domains"/>
    <property type="match status" value="1"/>
</dbReference>
<accession>A0A1M5MQI5</accession>
<evidence type="ECO:0000313" key="2">
    <source>
        <dbReference type="Proteomes" id="UP000184000"/>
    </source>
</evidence>
<organism evidence="1 2">
    <name type="scientific">Stutzerimonas xanthomarina DSM 18231</name>
    <dbReference type="NCBI Taxonomy" id="1403346"/>
    <lineage>
        <taxon>Bacteria</taxon>
        <taxon>Pseudomonadati</taxon>
        <taxon>Pseudomonadota</taxon>
        <taxon>Gammaproteobacteria</taxon>
        <taxon>Pseudomonadales</taxon>
        <taxon>Pseudomonadaceae</taxon>
        <taxon>Stutzerimonas</taxon>
    </lineage>
</organism>
<dbReference type="GO" id="GO:0003677">
    <property type="term" value="F:DNA binding"/>
    <property type="evidence" value="ECO:0007669"/>
    <property type="project" value="InterPro"/>
</dbReference>
<dbReference type="EMBL" id="FQXA01000002">
    <property type="protein sequence ID" value="SHG79551.1"/>
    <property type="molecule type" value="Genomic_DNA"/>
</dbReference>
<dbReference type="AlphaFoldDB" id="A0A1M5MQI5"/>
<proteinExistence type="predicted"/>
<gene>
    <name evidence="1" type="ORF">SAMN02744645_1427</name>
</gene>
<reference evidence="1 2" key="1">
    <citation type="submission" date="2016-11" db="EMBL/GenBank/DDBJ databases">
        <authorList>
            <person name="Jaros S."/>
            <person name="Januszkiewicz K."/>
            <person name="Wedrychowicz H."/>
        </authorList>
    </citation>
    <scope>NUCLEOTIDE SEQUENCE [LARGE SCALE GENOMIC DNA]</scope>
    <source>
        <strain evidence="1 2">DSM 18231</strain>
    </source>
</reference>
<sequence length="180" mass="19530">MVDSQEIRAAFAARLNTSLDDAPGVRKGRGRNTDLQAALKKIGVEASLQATNKWLRAESIPEKDNLRALAGWLNVRAEWLEYGVGPMLASADSLAAGVAENRPARDIAAGQVNMLAMIATPRSRQILERIAMAAAQGRLTDDDVELLDRIAARFESAPVGNAKSRAGSYQKLREKFKSND</sequence>
<evidence type="ECO:0000313" key="1">
    <source>
        <dbReference type="EMBL" id="SHG79551.1"/>
    </source>
</evidence>